<keyword evidence="1" id="KW-0812">Transmembrane</keyword>
<feature type="transmembrane region" description="Helical" evidence="1">
    <location>
        <begin position="20"/>
        <end position="39"/>
    </location>
</feature>
<dbReference type="PANTHER" id="PTHR36507">
    <property type="entry name" value="BLL1555 PROTEIN"/>
    <property type="match status" value="1"/>
</dbReference>
<dbReference type="Gene3D" id="2.60.40.420">
    <property type="entry name" value="Cupredoxins - blue copper proteins"/>
    <property type="match status" value="1"/>
</dbReference>
<protein>
    <recommendedName>
        <fullName evidence="4">EfeO-type cupredoxin-like domain-containing protein</fullName>
    </recommendedName>
</protein>
<gene>
    <name evidence="2" type="ORF">A3F25_00165</name>
</gene>
<dbReference type="InterPro" id="IPR008972">
    <property type="entry name" value="Cupredoxin"/>
</dbReference>
<dbReference type="AlphaFoldDB" id="A0A1F8G0W3"/>
<evidence type="ECO:0000313" key="2">
    <source>
        <dbReference type="EMBL" id="OGN18891.1"/>
    </source>
</evidence>
<proteinExistence type="predicted"/>
<evidence type="ECO:0000256" key="1">
    <source>
        <dbReference type="SAM" id="Phobius"/>
    </source>
</evidence>
<organism evidence="2 3">
    <name type="scientific">Candidatus Yanofskybacteria bacterium RIFCSPHIGHO2_12_FULL_45_19b</name>
    <dbReference type="NCBI Taxonomy" id="1802689"/>
    <lineage>
        <taxon>Bacteria</taxon>
        <taxon>Candidatus Yanofskyibacteriota</taxon>
    </lineage>
</organism>
<dbReference type="STRING" id="1802689.A3F25_00165"/>
<evidence type="ECO:0008006" key="4">
    <source>
        <dbReference type="Google" id="ProtNLM"/>
    </source>
</evidence>
<keyword evidence="1" id="KW-0472">Membrane</keyword>
<dbReference type="EMBL" id="MGKD01000027">
    <property type="protein sequence ID" value="OGN18891.1"/>
    <property type="molecule type" value="Genomic_DNA"/>
</dbReference>
<sequence>MASLKERLAERADGAEPSGLGWLFILLFLILLSAAVLYFSQGGKNLIGSLPTPTNTIASRPARTYSVYYDRGVFSPTNLRIHAGDTVRFENDNTLPIRVVTDPHPAHNGLVGFDSASEIRNKESFTYTFSAVGIFSYHNERNPNETGTIIVR</sequence>
<comment type="caution">
    <text evidence="2">The sequence shown here is derived from an EMBL/GenBank/DDBJ whole genome shotgun (WGS) entry which is preliminary data.</text>
</comment>
<reference evidence="2 3" key="1">
    <citation type="journal article" date="2016" name="Nat. Commun.">
        <title>Thousands of microbial genomes shed light on interconnected biogeochemical processes in an aquifer system.</title>
        <authorList>
            <person name="Anantharaman K."/>
            <person name="Brown C.T."/>
            <person name="Hug L.A."/>
            <person name="Sharon I."/>
            <person name="Castelle C.J."/>
            <person name="Probst A.J."/>
            <person name="Thomas B.C."/>
            <person name="Singh A."/>
            <person name="Wilkins M.J."/>
            <person name="Karaoz U."/>
            <person name="Brodie E.L."/>
            <person name="Williams K.H."/>
            <person name="Hubbard S.S."/>
            <person name="Banfield J.F."/>
        </authorList>
    </citation>
    <scope>NUCLEOTIDE SEQUENCE [LARGE SCALE GENOMIC DNA]</scope>
</reference>
<keyword evidence="1" id="KW-1133">Transmembrane helix</keyword>
<dbReference type="Proteomes" id="UP000177478">
    <property type="component" value="Unassembled WGS sequence"/>
</dbReference>
<dbReference type="PANTHER" id="PTHR36507:SF1">
    <property type="entry name" value="BLL1555 PROTEIN"/>
    <property type="match status" value="1"/>
</dbReference>
<name>A0A1F8G0W3_9BACT</name>
<dbReference type="InterPro" id="IPR052721">
    <property type="entry name" value="ET_Amicyanin"/>
</dbReference>
<evidence type="ECO:0000313" key="3">
    <source>
        <dbReference type="Proteomes" id="UP000177478"/>
    </source>
</evidence>
<dbReference type="SUPFAM" id="SSF49503">
    <property type="entry name" value="Cupredoxins"/>
    <property type="match status" value="1"/>
</dbReference>
<accession>A0A1F8G0W3</accession>